<comment type="caution">
    <text evidence="2">The sequence shown here is derived from an EMBL/GenBank/DDBJ whole genome shotgun (WGS) entry which is preliminary data.</text>
</comment>
<reference evidence="2 3" key="1">
    <citation type="journal article" date="2019" name="Microb. Cell Fact.">
        <title>Exploring novel herbicidin analogues by transcriptional regulator overexpression and MS/MS molecular networking.</title>
        <authorList>
            <person name="Shi Y."/>
            <person name="Gu R."/>
            <person name="Li Y."/>
            <person name="Wang X."/>
            <person name="Ren W."/>
            <person name="Li X."/>
            <person name="Wang L."/>
            <person name="Xie Y."/>
            <person name="Hong B."/>
        </authorList>
    </citation>
    <scope>NUCLEOTIDE SEQUENCE [LARGE SCALE GENOMIC DNA]</scope>
    <source>
        <strain evidence="2 3">US-43</strain>
    </source>
</reference>
<dbReference type="EMBL" id="VOKX01000038">
    <property type="protein sequence ID" value="KAB7842177.1"/>
    <property type="molecule type" value="Genomic_DNA"/>
</dbReference>
<dbReference type="OrthoDB" id="4382049at2"/>
<feature type="domain" description="CSD" evidence="1">
    <location>
        <begin position="3"/>
        <end position="67"/>
    </location>
</feature>
<accession>A0A5N5W549</accession>
<evidence type="ECO:0000259" key="1">
    <source>
        <dbReference type="PROSITE" id="PS51857"/>
    </source>
</evidence>
<evidence type="ECO:0000313" key="3">
    <source>
        <dbReference type="Proteomes" id="UP000327000"/>
    </source>
</evidence>
<evidence type="ECO:0000313" key="2">
    <source>
        <dbReference type="EMBL" id="KAB7842177.1"/>
    </source>
</evidence>
<dbReference type="InterPro" id="IPR012340">
    <property type="entry name" value="NA-bd_OB-fold"/>
</dbReference>
<dbReference type="AlphaFoldDB" id="A0A5N5W549"/>
<dbReference type="GO" id="GO:0003676">
    <property type="term" value="F:nucleic acid binding"/>
    <property type="evidence" value="ECO:0007669"/>
    <property type="project" value="InterPro"/>
</dbReference>
<dbReference type="PROSITE" id="PS51857">
    <property type="entry name" value="CSD_2"/>
    <property type="match status" value="1"/>
</dbReference>
<keyword evidence="3" id="KW-1185">Reference proteome</keyword>
<protein>
    <submittedName>
        <fullName evidence="2">Cold shock domain-containing protein</fullName>
    </submittedName>
</protein>
<dbReference type="Proteomes" id="UP000327000">
    <property type="component" value="Unassembled WGS sequence"/>
</dbReference>
<dbReference type="PANTHER" id="PTHR11544">
    <property type="entry name" value="COLD SHOCK DOMAIN CONTAINING PROTEINS"/>
    <property type="match status" value="1"/>
</dbReference>
<dbReference type="CDD" id="cd04458">
    <property type="entry name" value="CSP_CDS"/>
    <property type="match status" value="1"/>
</dbReference>
<proteinExistence type="predicted"/>
<name>A0A5N5W549_STRMB</name>
<organism evidence="2 3">
    <name type="scientific">Streptomyces mobaraensis</name>
    <name type="common">Streptoverticillium mobaraense</name>
    <dbReference type="NCBI Taxonomy" id="35621"/>
    <lineage>
        <taxon>Bacteria</taxon>
        <taxon>Bacillati</taxon>
        <taxon>Actinomycetota</taxon>
        <taxon>Actinomycetes</taxon>
        <taxon>Kitasatosporales</taxon>
        <taxon>Streptomycetaceae</taxon>
        <taxon>Streptomyces</taxon>
    </lineage>
</organism>
<dbReference type="SUPFAM" id="SSF50249">
    <property type="entry name" value="Nucleic acid-binding proteins"/>
    <property type="match status" value="1"/>
</dbReference>
<dbReference type="SMART" id="SM00357">
    <property type="entry name" value="CSP"/>
    <property type="match status" value="1"/>
</dbReference>
<dbReference type="InterPro" id="IPR011129">
    <property type="entry name" value="CSD"/>
</dbReference>
<gene>
    <name evidence="2" type="ORF">FRZ00_19765</name>
</gene>
<dbReference type="InterPro" id="IPR002059">
    <property type="entry name" value="CSP_DNA-bd"/>
</dbReference>
<dbReference type="InterPro" id="IPR050181">
    <property type="entry name" value="Cold_shock_domain"/>
</dbReference>
<sequence length="141" mass="15254">MSVVTGKIIRFDEFRGYGFVAPDTGGEDVFVHVNDVQADKRLIVPGAFVEFSVEEGERGLKASHVRLLDRASGRPAEVPAEGYVPGPSGDDGDCDVLSAKEFTDEVTELLLSAAPTMTAEQILLVRQRLVRLAANHGWVEA</sequence>
<dbReference type="PRINTS" id="PR00050">
    <property type="entry name" value="COLDSHOCK"/>
</dbReference>
<dbReference type="Gene3D" id="2.40.50.140">
    <property type="entry name" value="Nucleic acid-binding proteins"/>
    <property type="match status" value="1"/>
</dbReference>
<dbReference type="Pfam" id="PF00313">
    <property type="entry name" value="CSD"/>
    <property type="match status" value="1"/>
</dbReference>